<dbReference type="AlphaFoldDB" id="A0A418X855"/>
<feature type="transmembrane region" description="Helical" evidence="1">
    <location>
        <begin position="6"/>
        <end position="27"/>
    </location>
</feature>
<dbReference type="OrthoDB" id="6884658at2"/>
<proteinExistence type="predicted"/>
<organism evidence="2 3">
    <name type="scientific">Pseudomonas cavernicola</name>
    <dbReference type="NCBI Taxonomy" id="2320866"/>
    <lineage>
        <taxon>Bacteria</taxon>
        <taxon>Pseudomonadati</taxon>
        <taxon>Pseudomonadota</taxon>
        <taxon>Gammaproteobacteria</taxon>
        <taxon>Pseudomonadales</taxon>
        <taxon>Pseudomonadaceae</taxon>
        <taxon>Pseudomonas</taxon>
    </lineage>
</organism>
<keyword evidence="1" id="KW-0812">Transmembrane</keyword>
<dbReference type="EMBL" id="QYUR01000008">
    <property type="protein sequence ID" value="RJG08640.1"/>
    <property type="molecule type" value="Genomic_DNA"/>
</dbReference>
<accession>A0A418X855</accession>
<evidence type="ECO:0000256" key="1">
    <source>
        <dbReference type="SAM" id="Phobius"/>
    </source>
</evidence>
<feature type="transmembrane region" description="Helical" evidence="1">
    <location>
        <begin position="48"/>
        <end position="69"/>
    </location>
</feature>
<dbReference type="RefSeq" id="WP_119956443.1">
    <property type="nucleotide sequence ID" value="NZ_QYUR01000008.1"/>
</dbReference>
<reference evidence="2 3" key="1">
    <citation type="submission" date="2018-09" db="EMBL/GenBank/DDBJ databases">
        <authorList>
            <person name="Zhu H."/>
        </authorList>
    </citation>
    <scope>NUCLEOTIDE SEQUENCE [LARGE SCALE GENOMIC DNA]</scope>
    <source>
        <strain evidence="2 3">K1S02-6</strain>
    </source>
</reference>
<name>A0A418X855_9PSED</name>
<protein>
    <recommendedName>
        <fullName evidence="4">Protoporphyrinogen IX oxidase</fullName>
    </recommendedName>
</protein>
<sequence>MRFDLLLQIHLFAVAFWLGVVAVEYLLERTRAQSRNQGFTVARLHRKIDLFFEMPAFTVVLVTGLLLIEPARFDGIYALKVVAGGIAVLGNALCLVPVLKRRASAETDDLADVIHQSKMIDRISLLAIPAGLLALACGVYLTVLR</sequence>
<comment type="caution">
    <text evidence="2">The sequence shown here is derived from an EMBL/GenBank/DDBJ whole genome shotgun (WGS) entry which is preliminary data.</text>
</comment>
<evidence type="ECO:0000313" key="2">
    <source>
        <dbReference type="EMBL" id="RJG08640.1"/>
    </source>
</evidence>
<evidence type="ECO:0000313" key="3">
    <source>
        <dbReference type="Proteomes" id="UP000284021"/>
    </source>
</evidence>
<feature type="transmembrane region" description="Helical" evidence="1">
    <location>
        <begin position="75"/>
        <end position="99"/>
    </location>
</feature>
<keyword evidence="3" id="KW-1185">Reference proteome</keyword>
<gene>
    <name evidence="2" type="ORF">D3879_22355</name>
</gene>
<dbReference type="Proteomes" id="UP000284021">
    <property type="component" value="Unassembled WGS sequence"/>
</dbReference>
<keyword evidence="1" id="KW-1133">Transmembrane helix</keyword>
<keyword evidence="1" id="KW-0472">Membrane</keyword>
<evidence type="ECO:0008006" key="4">
    <source>
        <dbReference type="Google" id="ProtNLM"/>
    </source>
</evidence>
<feature type="transmembrane region" description="Helical" evidence="1">
    <location>
        <begin position="123"/>
        <end position="143"/>
    </location>
</feature>